<feature type="region of interest" description="Disordered" evidence="1">
    <location>
        <begin position="320"/>
        <end position="362"/>
    </location>
</feature>
<dbReference type="Gene3D" id="3.40.50.11350">
    <property type="match status" value="1"/>
</dbReference>
<gene>
    <name evidence="3" type="ORF">CYMTET_42078</name>
</gene>
<keyword evidence="2" id="KW-1133">Transmembrane helix</keyword>
<evidence type="ECO:0000313" key="3">
    <source>
        <dbReference type="EMBL" id="KAK3248459.1"/>
    </source>
</evidence>
<keyword evidence="2" id="KW-0472">Membrane</keyword>
<feature type="transmembrane region" description="Helical" evidence="2">
    <location>
        <begin position="214"/>
        <end position="239"/>
    </location>
</feature>
<dbReference type="Proteomes" id="UP001190700">
    <property type="component" value="Unassembled WGS sequence"/>
</dbReference>
<protein>
    <submittedName>
        <fullName evidence="3">Uncharacterized protein</fullName>
    </submittedName>
</protein>
<name>A0AAE0C5X6_9CHLO</name>
<proteinExistence type="predicted"/>
<reference evidence="3 4" key="1">
    <citation type="journal article" date="2015" name="Genome Biol. Evol.">
        <title>Comparative Genomics of a Bacterivorous Green Alga Reveals Evolutionary Causalities and Consequences of Phago-Mixotrophic Mode of Nutrition.</title>
        <authorList>
            <person name="Burns J.A."/>
            <person name="Paasch A."/>
            <person name="Narechania A."/>
            <person name="Kim E."/>
        </authorList>
    </citation>
    <scope>NUCLEOTIDE SEQUENCE [LARGE SCALE GENOMIC DNA]</scope>
    <source>
        <strain evidence="3 4">PLY_AMNH</strain>
    </source>
</reference>
<accession>A0AAE0C5X6</accession>
<dbReference type="AlphaFoldDB" id="A0AAE0C5X6"/>
<keyword evidence="4" id="KW-1185">Reference proteome</keyword>
<sequence>MHWFTCALCPNVEFEAYSRRTGCGHPFYKITAQASQFYGLPASIDGTWRICSYHNSLPSTGQPERPQPGICQVCNKATEGLWRPLTPEIRSAHATRDRQLAPKATHLTNPSCCQACFEQEHPPAPKAHVESVAAAASALYREFGHLAAGLPFLRAPSEYRVDGARRRSHWELLSAVGGLLQALGGLGGLVLYRWPASRLPHAEHLLAPLRRSSLAAHLLMFLGVLIIVYLSDVPVTWWLDDPDAPRTPGSICALGLCVGALGPYTAGVSTSMWRNPEHVPHALSDAARASHTPRYFFNDASADPSCETAVCLNITTRPDKSLQPKRRSFRLPPLPPRPHPPGPPGQPPYPPLPGPPPPLEHARNDFALALNISDIPDRRSMCLDTEAQAAGFWHRAATSAFSWFRPAPSLPTPSGWWRWDWQTRLAKKMCRLQRPRHESNSSKLEKHSWVTRYAPLYKSIMRSQALGADIRKERWRMRGVLGMQKQSGSSLAAQAHGVTMGLALAVSRQRALVLDTDFNGALESSWGGGSKRPKLAADLVADPGMLDAFSDPSSMAWTHAFVRLRYRREENLCALARKHRELKQAVETSFLGVHFETYRHKNWIATKQALTYRDTSWGSEFWQPRHADGPEGEEMDGWCTIVESCLLRESLAQPTLHLLEGLAPLRSQFTRCDTVVVAIHLRLGDNAALQWQLEQLDKQAERSEEQAAAETYHRAKSFYGYQEALAAFANSSVSQPFQSQNRTCDQEEQLWRRDNQWDWVWCNETERQQANWTESQWEAFEANEDFQDELEVNRTAAARAEEAKHNETLALMEAASFLLPLEVVPLMLEWAAKVGQTLVRKPGLQHVKYFVTSDSAVAVDLARRRFGTEAVLVTEGSLEPEVQESPERTLKSVRDMWLMSQCDAAVLSPKSAFGDTSLLLALHTPVTVRCKPHHAWSKGKRAWWQKKVRRMDRVNVTVPGWDCAYVQLQDAEIEATSAGPSAR</sequence>
<dbReference type="EMBL" id="LGRX02028066">
    <property type="protein sequence ID" value="KAK3248459.1"/>
    <property type="molecule type" value="Genomic_DNA"/>
</dbReference>
<evidence type="ECO:0000256" key="2">
    <source>
        <dbReference type="SAM" id="Phobius"/>
    </source>
</evidence>
<keyword evidence="2" id="KW-0812">Transmembrane</keyword>
<comment type="caution">
    <text evidence="3">The sequence shown here is derived from an EMBL/GenBank/DDBJ whole genome shotgun (WGS) entry which is preliminary data.</text>
</comment>
<feature type="compositionally biased region" description="Pro residues" evidence="1">
    <location>
        <begin position="332"/>
        <end position="359"/>
    </location>
</feature>
<feature type="transmembrane region" description="Helical" evidence="2">
    <location>
        <begin position="172"/>
        <end position="194"/>
    </location>
</feature>
<evidence type="ECO:0000313" key="4">
    <source>
        <dbReference type="Proteomes" id="UP001190700"/>
    </source>
</evidence>
<evidence type="ECO:0000256" key="1">
    <source>
        <dbReference type="SAM" id="MobiDB-lite"/>
    </source>
</evidence>
<organism evidence="3 4">
    <name type="scientific">Cymbomonas tetramitiformis</name>
    <dbReference type="NCBI Taxonomy" id="36881"/>
    <lineage>
        <taxon>Eukaryota</taxon>
        <taxon>Viridiplantae</taxon>
        <taxon>Chlorophyta</taxon>
        <taxon>Pyramimonadophyceae</taxon>
        <taxon>Pyramimonadales</taxon>
        <taxon>Pyramimonadaceae</taxon>
        <taxon>Cymbomonas</taxon>
    </lineage>
</organism>
<feature type="transmembrane region" description="Helical" evidence="2">
    <location>
        <begin position="251"/>
        <end position="273"/>
    </location>
</feature>